<dbReference type="RefSeq" id="XP_028867643.1">
    <property type="nucleotide sequence ID" value="XM_029011810.1"/>
</dbReference>
<dbReference type="Gene3D" id="2.130.10.10">
    <property type="entry name" value="YVTN repeat-like/Quinoprotein amine dehydrogenase"/>
    <property type="match status" value="2"/>
</dbReference>
<dbReference type="InterPro" id="IPR036322">
    <property type="entry name" value="WD40_repeat_dom_sf"/>
</dbReference>
<dbReference type="InterPro" id="IPR015943">
    <property type="entry name" value="WD40/YVTN_repeat-like_dom_sf"/>
</dbReference>
<proteinExistence type="predicted"/>
<organism evidence="4 5">
    <name type="scientific">Babesia ovata</name>
    <dbReference type="NCBI Taxonomy" id="189622"/>
    <lineage>
        <taxon>Eukaryota</taxon>
        <taxon>Sar</taxon>
        <taxon>Alveolata</taxon>
        <taxon>Apicomplexa</taxon>
        <taxon>Aconoidasida</taxon>
        <taxon>Piroplasmida</taxon>
        <taxon>Babesiidae</taxon>
        <taxon>Babesia</taxon>
    </lineage>
</organism>
<dbReference type="SMART" id="SM00320">
    <property type="entry name" value="WD40"/>
    <property type="match status" value="5"/>
</dbReference>
<keyword evidence="1 3" id="KW-0853">WD repeat</keyword>
<dbReference type="InterPro" id="IPR051179">
    <property type="entry name" value="WD_repeat_multifunction"/>
</dbReference>
<dbReference type="Proteomes" id="UP000236319">
    <property type="component" value="Unassembled WGS sequence"/>
</dbReference>
<dbReference type="InterPro" id="IPR001680">
    <property type="entry name" value="WD40_rpt"/>
</dbReference>
<dbReference type="VEuPathDB" id="PiroplasmaDB:BOVATA_028930"/>
<evidence type="ECO:0000313" key="5">
    <source>
        <dbReference type="Proteomes" id="UP000236319"/>
    </source>
</evidence>
<sequence>MWEENLDDIAEKDAVEDDVFHLKPDFVLDDDDSDTDQPLDTKYECWRKEFNAELISLSVHPAFPEVAHVAVGSCDDTCTIVDLSSQDGWFCPSCFRMRSGGSDAQQTLLGPFEETVSCCAYSPDGAYLSLGCMDGSFLVYSISNSKYDHLCTVNGPADGIEWVSWLGDSSAVMFGGSGHTVYIWNPQLQTTACVTTTDTNSCGKFCMYGDNALAVLGGDDGHLNIVRYSNGSVGSVSDVPLGSDSVTCVDCHDTVQLAVAGLFDGSLYFVGLSKKSISASFLEDHTDTVESVKFCSGASSTMAVSCGHDGRVITWDCERMTKLNVVSLSAKLTRMVWVPSVFVVAVSNVRGELYTLKNGKVIKHNRPHKKVVLDLVTMPCDDDEWALLSVSEDGAMVICREMFSED</sequence>
<keyword evidence="5" id="KW-1185">Reference proteome</keyword>
<dbReference type="EMBL" id="BDSA01000003">
    <property type="protein sequence ID" value="GBE61400.1"/>
    <property type="molecule type" value="Genomic_DNA"/>
</dbReference>
<dbReference type="AlphaFoldDB" id="A0A2H6KEH5"/>
<dbReference type="GeneID" id="39875170"/>
<keyword evidence="2" id="KW-0677">Repeat</keyword>
<reference evidence="4 5" key="1">
    <citation type="journal article" date="2017" name="BMC Genomics">
        <title>Whole-genome assembly of Babesia ovata and comparative genomics between closely related pathogens.</title>
        <authorList>
            <person name="Yamagishi J."/>
            <person name="Asada M."/>
            <person name="Hakimi H."/>
            <person name="Tanaka T.Q."/>
            <person name="Sugimoto C."/>
            <person name="Kawazu S."/>
        </authorList>
    </citation>
    <scope>NUCLEOTIDE SEQUENCE [LARGE SCALE GENOMIC DNA]</scope>
    <source>
        <strain evidence="4 5">Miyake</strain>
    </source>
</reference>
<evidence type="ECO:0000256" key="1">
    <source>
        <dbReference type="ARBA" id="ARBA00022574"/>
    </source>
</evidence>
<evidence type="ECO:0000313" key="4">
    <source>
        <dbReference type="EMBL" id="GBE61400.1"/>
    </source>
</evidence>
<evidence type="ECO:0000256" key="3">
    <source>
        <dbReference type="PROSITE-ProRule" id="PRU00221"/>
    </source>
</evidence>
<dbReference type="SUPFAM" id="SSF50978">
    <property type="entry name" value="WD40 repeat-like"/>
    <property type="match status" value="1"/>
</dbReference>
<dbReference type="Pfam" id="PF00400">
    <property type="entry name" value="WD40"/>
    <property type="match status" value="2"/>
</dbReference>
<accession>A0A2H6KEH5</accession>
<protein>
    <submittedName>
        <fullName evidence="4">WD G-beta repeat domain containing protein</fullName>
    </submittedName>
</protein>
<gene>
    <name evidence="4" type="ORF">BOVATA_028930</name>
</gene>
<name>A0A2H6KEH5_9APIC</name>
<dbReference type="PANTHER" id="PTHR19857">
    <property type="entry name" value="MITOCHONDRIAL DIVISION PROTEIN 1-RELATED"/>
    <property type="match status" value="1"/>
</dbReference>
<feature type="repeat" description="WD" evidence="3">
    <location>
        <begin position="282"/>
        <end position="325"/>
    </location>
</feature>
<comment type="caution">
    <text evidence="4">The sequence shown here is derived from an EMBL/GenBank/DDBJ whole genome shotgun (WGS) entry which is preliminary data.</text>
</comment>
<dbReference type="PROSITE" id="PS50082">
    <property type="entry name" value="WD_REPEATS_2"/>
    <property type="match status" value="1"/>
</dbReference>
<evidence type="ECO:0000256" key="2">
    <source>
        <dbReference type="ARBA" id="ARBA00022737"/>
    </source>
</evidence>
<dbReference type="PANTHER" id="PTHR19857:SF8">
    <property type="entry name" value="ANGIO-ASSOCIATED MIGRATORY CELL PROTEIN"/>
    <property type="match status" value="1"/>
</dbReference>
<dbReference type="OrthoDB" id="10261640at2759"/>